<dbReference type="GO" id="GO:0009289">
    <property type="term" value="C:pilus"/>
    <property type="evidence" value="ECO:0007669"/>
    <property type="project" value="InterPro"/>
</dbReference>
<reference evidence="2 3" key="1">
    <citation type="submission" date="2018-03" db="EMBL/GenBank/DDBJ databases">
        <title>Complete genome sequence of Pseudomonas fluorescens sp. G7.</title>
        <authorList>
            <person name="Gao C.-H."/>
            <person name="Li Z."/>
            <person name="Cai P."/>
        </authorList>
    </citation>
    <scope>NUCLEOTIDE SEQUENCE [LARGE SCALE GENOMIC DNA]</scope>
    <source>
        <strain evidence="2 3">G7</strain>
    </source>
</reference>
<gene>
    <name evidence="2" type="ORF">C6Y56_23145</name>
</gene>
<accession>A0A7Z3H1M5</accession>
<organism evidence="2 3">
    <name type="scientific">Pseudomonas fluorescens</name>
    <dbReference type="NCBI Taxonomy" id="294"/>
    <lineage>
        <taxon>Bacteria</taxon>
        <taxon>Pseudomonadati</taxon>
        <taxon>Pseudomonadota</taxon>
        <taxon>Gammaproteobacteria</taxon>
        <taxon>Pseudomonadales</taxon>
        <taxon>Pseudomonadaceae</taxon>
        <taxon>Pseudomonas</taxon>
    </lineage>
</organism>
<dbReference type="AlphaFoldDB" id="A0A7Z3H1M5"/>
<name>A0A7Z3H1M5_PSEFL</name>
<dbReference type="Proteomes" id="UP000501669">
    <property type="component" value="Chromosome"/>
</dbReference>
<protein>
    <submittedName>
        <fullName evidence="2">Fimbrial assembly protein</fullName>
    </submittedName>
</protein>
<dbReference type="Gene3D" id="2.60.40.2040">
    <property type="entry name" value="CFA/I fimbrial subunit E, pilin domain"/>
    <property type="match status" value="1"/>
</dbReference>
<dbReference type="Pfam" id="PF04449">
    <property type="entry name" value="Fimbrial_CS1"/>
    <property type="match status" value="1"/>
</dbReference>
<evidence type="ECO:0000256" key="1">
    <source>
        <dbReference type="SAM" id="SignalP"/>
    </source>
</evidence>
<proteinExistence type="predicted"/>
<feature type="signal peptide" evidence="1">
    <location>
        <begin position="1"/>
        <end position="23"/>
    </location>
</feature>
<sequence>MIRQWIALTSASGLALTSAWTFAAREEIEFFVSVDIPALNFYVIPSEPDWIHREQRLHWNVNTSTLGTLRRNFDVKHDSSAIEARLEGFPYLTNGRDSRENINLRVTFNGRELTHNPVPLQVVSAEDARAGVRVPLEIEPREQAGGYKPGDYYGTVNIIFNAAAPAG</sequence>
<dbReference type="RefSeq" id="WP_169432696.1">
    <property type="nucleotide sequence ID" value="NZ_CP027561.1"/>
</dbReference>
<evidence type="ECO:0000313" key="3">
    <source>
        <dbReference type="Proteomes" id="UP000501669"/>
    </source>
</evidence>
<dbReference type="InterPro" id="IPR007540">
    <property type="entry name" value="Fimbrial_CS1-type"/>
</dbReference>
<keyword evidence="1" id="KW-0732">Signal</keyword>
<dbReference type="EMBL" id="CP027561">
    <property type="protein sequence ID" value="QJP97330.1"/>
    <property type="molecule type" value="Genomic_DNA"/>
</dbReference>
<feature type="chain" id="PRO_5031166256" evidence="1">
    <location>
        <begin position="24"/>
        <end position="167"/>
    </location>
</feature>
<evidence type="ECO:0000313" key="2">
    <source>
        <dbReference type="EMBL" id="QJP97330.1"/>
    </source>
</evidence>